<organism evidence="1 2">
    <name type="scientific">Kistimonas scapharcae</name>
    <dbReference type="NCBI Taxonomy" id="1036133"/>
    <lineage>
        <taxon>Bacteria</taxon>
        <taxon>Pseudomonadati</taxon>
        <taxon>Pseudomonadota</taxon>
        <taxon>Gammaproteobacteria</taxon>
        <taxon>Oceanospirillales</taxon>
        <taxon>Endozoicomonadaceae</taxon>
        <taxon>Kistimonas</taxon>
    </lineage>
</organism>
<name>A0ABP8UYZ3_9GAMM</name>
<sequence length="82" mass="9578">MNMPDDNKTIEMLRLRRGNRYGLTTIDVDTEFDKDGEVSIEVERSCSCEGHKELILYLNKSEVIKLRDHLNKLLTTIETNHK</sequence>
<protein>
    <submittedName>
        <fullName evidence="1">Uncharacterized protein</fullName>
    </submittedName>
</protein>
<evidence type="ECO:0000313" key="2">
    <source>
        <dbReference type="Proteomes" id="UP001500604"/>
    </source>
</evidence>
<dbReference type="EMBL" id="BAABFL010000118">
    <property type="protein sequence ID" value="GAA4649065.1"/>
    <property type="molecule type" value="Genomic_DNA"/>
</dbReference>
<evidence type="ECO:0000313" key="1">
    <source>
        <dbReference type="EMBL" id="GAA4649065.1"/>
    </source>
</evidence>
<keyword evidence="2" id="KW-1185">Reference proteome</keyword>
<reference evidence="2" key="1">
    <citation type="journal article" date="2019" name="Int. J. Syst. Evol. Microbiol.">
        <title>The Global Catalogue of Microorganisms (GCM) 10K type strain sequencing project: providing services to taxonomists for standard genome sequencing and annotation.</title>
        <authorList>
            <consortium name="The Broad Institute Genomics Platform"/>
            <consortium name="The Broad Institute Genome Sequencing Center for Infectious Disease"/>
            <person name="Wu L."/>
            <person name="Ma J."/>
        </authorList>
    </citation>
    <scope>NUCLEOTIDE SEQUENCE [LARGE SCALE GENOMIC DNA]</scope>
    <source>
        <strain evidence="2">JCM 17805</strain>
    </source>
</reference>
<gene>
    <name evidence="1" type="ORF">GCM10023116_13390</name>
</gene>
<proteinExistence type="predicted"/>
<comment type="caution">
    <text evidence="1">The sequence shown here is derived from an EMBL/GenBank/DDBJ whole genome shotgun (WGS) entry which is preliminary data.</text>
</comment>
<dbReference type="Proteomes" id="UP001500604">
    <property type="component" value="Unassembled WGS sequence"/>
</dbReference>
<accession>A0ABP8UYZ3</accession>